<comment type="caution">
    <text evidence="3">The sequence shown here is derived from an EMBL/GenBank/DDBJ whole genome shotgun (WGS) entry which is preliminary data.</text>
</comment>
<reference evidence="3 4" key="1">
    <citation type="journal article" date="2017" name="Mol. Plant">
        <title>The Genome of Medicinal Plant Macleaya cordata Provides New Insights into Benzylisoquinoline Alkaloids Metabolism.</title>
        <authorList>
            <person name="Liu X."/>
            <person name="Liu Y."/>
            <person name="Huang P."/>
            <person name="Ma Y."/>
            <person name="Qing Z."/>
            <person name="Tang Q."/>
            <person name="Cao H."/>
            <person name="Cheng P."/>
            <person name="Zheng Y."/>
            <person name="Yuan Z."/>
            <person name="Zhou Y."/>
            <person name="Liu J."/>
            <person name="Tang Z."/>
            <person name="Zhuo Y."/>
            <person name="Zhang Y."/>
            <person name="Yu L."/>
            <person name="Huang J."/>
            <person name="Yang P."/>
            <person name="Peng Q."/>
            <person name="Zhang J."/>
            <person name="Jiang W."/>
            <person name="Zhang Z."/>
            <person name="Lin K."/>
            <person name="Ro D.K."/>
            <person name="Chen X."/>
            <person name="Xiong X."/>
            <person name="Shang Y."/>
            <person name="Huang S."/>
            <person name="Zeng J."/>
        </authorList>
    </citation>
    <scope>NUCLEOTIDE SEQUENCE [LARGE SCALE GENOMIC DNA]</scope>
    <source>
        <strain evidence="4">cv. BLH2017</strain>
        <tissue evidence="3">Root</tissue>
    </source>
</reference>
<dbReference type="Pfam" id="PF00445">
    <property type="entry name" value="Ribonuclease_T2"/>
    <property type="match status" value="1"/>
</dbReference>
<organism evidence="3 4">
    <name type="scientific">Macleaya cordata</name>
    <name type="common">Five-seeded plume-poppy</name>
    <name type="synonym">Bocconia cordata</name>
    <dbReference type="NCBI Taxonomy" id="56857"/>
    <lineage>
        <taxon>Eukaryota</taxon>
        <taxon>Viridiplantae</taxon>
        <taxon>Streptophyta</taxon>
        <taxon>Embryophyta</taxon>
        <taxon>Tracheophyta</taxon>
        <taxon>Spermatophyta</taxon>
        <taxon>Magnoliopsida</taxon>
        <taxon>Ranunculales</taxon>
        <taxon>Papaveraceae</taxon>
        <taxon>Papaveroideae</taxon>
        <taxon>Macleaya</taxon>
    </lineage>
</organism>
<keyword evidence="4" id="KW-1185">Reference proteome</keyword>
<evidence type="ECO:0000256" key="1">
    <source>
        <dbReference type="ARBA" id="ARBA00007469"/>
    </source>
</evidence>
<comment type="similarity">
    <text evidence="1 2">Belongs to the RNase T2 family.</text>
</comment>
<dbReference type="InterPro" id="IPR036430">
    <property type="entry name" value="RNase_T2-like_sf"/>
</dbReference>
<dbReference type="InParanoid" id="A0A200QBK1"/>
<dbReference type="EMBL" id="MVGT01002408">
    <property type="protein sequence ID" value="OVA07856.1"/>
    <property type="molecule type" value="Genomic_DNA"/>
</dbReference>
<evidence type="ECO:0000256" key="2">
    <source>
        <dbReference type="RuleBase" id="RU004328"/>
    </source>
</evidence>
<protein>
    <submittedName>
        <fullName evidence="3">Ribonuclease T2-like</fullName>
    </submittedName>
</protein>
<sequence>MHTDIELRKEQGIEVYHGTCSSPVVQDEYSYFLMTLNVYFKHNVRKILSEAGYVASYYEKYSLRGIISTIQNVVGATPQLVCSHGAMEQHRLCFYIDFKPRDCVINSSNELLASKSSCLRYISLP</sequence>
<dbReference type="Gene3D" id="3.90.730.10">
    <property type="entry name" value="Ribonuclease T2-like"/>
    <property type="match status" value="1"/>
</dbReference>
<dbReference type="GO" id="GO:0005576">
    <property type="term" value="C:extracellular region"/>
    <property type="evidence" value="ECO:0007669"/>
    <property type="project" value="TreeGrafter"/>
</dbReference>
<evidence type="ECO:0000313" key="4">
    <source>
        <dbReference type="Proteomes" id="UP000195402"/>
    </source>
</evidence>
<dbReference type="InterPro" id="IPR001568">
    <property type="entry name" value="RNase_T2-like"/>
</dbReference>
<dbReference type="AlphaFoldDB" id="A0A200QBK1"/>
<dbReference type="OrthoDB" id="435754at2759"/>
<dbReference type="GO" id="GO:0006401">
    <property type="term" value="P:RNA catabolic process"/>
    <property type="evidence" value="ECO:0007669"/>
    <property type="project" value="TreeGrafter"/>
</dbReference>
<dbReference type="SUPFAM" id="SSF55895">
    <property type="entry name" value="Ribonuclease Rh-like"/>
    <property type="match status" value="1"/>
</dbReference>
<name>A0A200QBK1_MACCD</name>
<dbReference type="GO" id="GO:0003723">
    <property type="term" value="F:RNA binding"/>
    <property type="evidence" value="ECO:0007669"/>
    <property type="project" value="InterPro"/>
</dbReference>
<evidence type="ECO:0000313" key="3">
    <source>
        <dbReference type="EMBL" id="OVA07856.1"/>
    </source>
</evidence>
<gene>
    <name evidence="3" type="ORF">BVC80_7809g3</name>
</gene>
<dbReference type="Proteomes" id="UP000195402">
    <property type="component" value="Unassembled WGS sequence"/>
</dbReference>
<dbReference type="PANTHER" id="PTHR11240">
    <property type="entry name" value="RIBONUCLEASE T2"/>
    <property type="match status" value="1"/>
</dbReference>
<dbReference type="PANTHER" id="PTHR11240:SF22">
    <property type="entry name" value="RIBONUCLEASE T2"/>
    <property type="match status" value="1"/>
</dbReference>
<proteinExistence type="inferred from homology"/>
<accession>A0A200QBK1</accession>
<dbReference type="GO" id="GO:0033897">
    <property type="term" value="F:ribonuclease T2 activity"/>
    <property type="evidence" value="ECO:0007669"/>
    <property type="project" value="InterPro"/>
</dbReference>
<dbReference type="OMA" id="CSHGAME"/>